<feature type="region of interest" description="Disordered" evidence="1">
    <location>
        <begin position="26"/>
        <end position="69"/>
    </location>
</feature>
<gene>
    <name evidence="4" type="ORF">BZL54_21485</name>
</gene>
<feature type="chain" id="PRO_5012878703" evidence="2">
    <location>
        <begin position="22"/>
        <end position="349"/>
    </location>
</feature>
<dbReference type="Proteomes" id="UP000217994">
    <property type="component" value="Unassembled WGS sequence"/>
</dbReference>
<sequence length="349" mass="34817">MKKITTISLSALSVATVLALAACGGGGGDGSGSSNGAPSSNSGSSGGNSGSSGGGSTPPAVPGTVGSPQYSTQSAQLAAFNLLNQYRQQCGFPALKQNTVLDQAAQNHAKYIGLNGAVTDSELAGNQGYTGASYVDRATAVGFPNGPIGVGASGAGNAVFTSNFNAALAGQQFVYSLLGGAYHAVVAAFPVDNAGFGEYETQASSGSYTYTESWQSISLYSTSAQTIQNGPKTFPCDGVTGVPYREVGEIPAPPNVSSSGSGTPIVVMGNLSDSITLQSASMTGPSGAVAIQILNANTDPNKLLGKYQAIAYPTSPLSPNTTYSVSVTGTVNGTSFSRTFSFTTGNVVG</sequence>
<keyword evidence="2" id="KW-0732">Signal</keyword>
<proteinExistence type="predicted"/>
<evidence type="ECO:0000256" key="1">
    <source>
        <dbReference type="SAM" id="MobiDB-lite"/>
    </source>
</evidence>
<dbReference type="EMBL" id="MTZU01000067">
    <property type="protein sequence ID" value="PCE30265.1"/>
    <property type="molecule type" value="Genomic_DNA"/>
</dbReference>
<feature type="signal peptide" evidence="2">
    <location>
        <begin position="1"/>
        <end position="21"/>
    </location>
</feature>
<evidence type="ECO:0000259" key="3">
    <source>
        <dbReference type="Pfam" id="PF00188"/>
    </source>
</evidence>
<feature type="compositionally biased region" description="Gly residues" evidence="1">
    <location>
        <begin position="44"/>
        <end position="56"/>
    </location>
</feature>
<dbReference type="InterPro" id="IPR035940">
    <property type="entry name" value="CAP_sf"/>
</dbReference>
<dbReference type="Pfam" id="PF00188">
    <property type="entry name" value="CAP"/>
    <property type="match status" value="1"/>
</dbReference>
<dbReference type="RefSeq" id="WP_084910876.1">
    <property type="nucleotide sequence ID" value="NZ_CP020740.1"/>
</dbReference>
<dbReference type="SUPFAM" id="SSF55797">
    <property type="entry name" value="PR-1-like"/>
    <property type="match status" value="1"/>
</dbReference>
<reference evidence="4 5" key="1">
    <citation type="submission" date="2017-01" db="EMBL/GenBank/DDBJ databases">
        <title>Whole-Genome Shotgun Sequencing of Two beta-Proteobacterial Species in Search of the Bulgecin Biosynthetic Cluster.</title>
        <authorList>
            <person name="Horsman M.E."/>
            <person name="Marous D.R."/>
            <person name="Li R."/>
            <person name="Oliver R.A."/>
            <person name="Byun B."/>
            <person name="Emrich S.J."/>
            <person name="Boggess B."/>
            <person name="Townsend C.A."/>
            <person name="Mobashery S."/>
        </authorList>
    </citation>
    <scope>NUCLEOTIDE SEQUENCE [LARGE SCALE GENOMIC DNA]</scope>
    <source>
        <strain evidence="4 5">ATCC 31433</strain>
    </source>
</reference>
<dbReference type="Gene3D" id="3.40.33.10">
    <property type="entry name" value="CAP"/>
    <property type="match status" value="1"/>
</dbReference>
<comment type="caution">
    <text evidence="4">The sequence shown here is derived from an EMBL/GenBank/DDBJ whole genome shotgun (WGS) entry which is preliminary data.</text>
</comment>
<dbReference type="PROSITE" id="PS51257">
    <property type="entry name" value="PROKAR_LIPOPROTEIN"/>
    <property type="match status" value="1"/>
</dbReference>
<keyword evidence="4" id="KW-0378">Hydrolase</keyword>
<accession>A0A2A4FAU6</accession>
<organism evidence="4 5">
    <name type="scientific">Burkholderia ubonensis subsp. mesacidophila</name>
    <dbReference type="NCBI Taxonomy" id="265293"/>
    <lineage>
        <taxon>Bacteria</taxon>
        <taxon>Pseudomonadati</taxon>
        <taxon>Pseudomonadota</taxon>
        <taxon>Betaproteobacteria</taxon>
        <taxon>Burkholderiales</taxon>
        <taxon>Burkholderiaceae</taxon>
        <taxon>Burkholderia</taxon>
        <taxon>Burkholderia cepacia complex</taxon>
    </lineage>
</organism>
<protein>
    <submittedName>
        <fullName evidence="4">Serine protease</fullName>
    </submittedName>
</protein>
<evidence type="ECO:0000313" key="5">
    <source>
        <dbReference type="Proteomes" id="UP000217994"/>
    </source>
</evidence>
<dbReference type="GeneID" id="69006917"/>
<dbReference type="GO" id="GO:0006508">
    <property type="term" value="P:proteolysis"/>
    <property type="evidence" value="ECO:0007669"/>
    <property type="project" value="UniProtKB-KW"/>
</dbReference>
<evidence type="ECO:0000256" key="2">
    <source>
        <dbReference type="SAM" id="SignalP"/>
    </source>
</evidence>
<feature type="domain" description="SCP" evidence="3">
    <location>
        <begin position="80"/>
        <end position="140"/>
    </location>
</feature>
<keyword evidence="4" id="KW-0645">Protease</keyword>
<name>A0A2A4FAU6_9BURK</name>
<dbReference type="AlphaFoldDB" id="A0A2A4FAU6"/>
<dbReference type="InterPro" id="IPR014044">
    <property type="entry name" value="CAP_dom"/>
</dbReference>
<dbReference type="GO" id="GO:0008233">
    <property type="term" value="F:peptidase activity"/>
    <property type="evidence" value="ECO:0007669"/>
    <property type="project" value="UniProtKB-KW"/>
</dbReference>
<evidence type="ECO:0000313" key="4">
    <source>
        <dbReference type="EMBL" id="PCE30265.1"/>
    </source>
</evidence>
<feature type="compositionally biased region" description="Low complexity" evidence="1">
    <location>
        <begin position="34"/>
        <end position="43"/>
    </location>
</feature>